<comment type="caution">
    <text evidence="6">The sequence shown here is derived from an EMBL/GenBank/DDBJ whole genome shotgun (WGS) entry which is preliminary data.</text>
</comment>
<comment type="subcellular location">
    <subcellularLocation>
        <location evidence="1">Target cell</location>
        <location evidence="1">Target cell cytoplasm</location>
    </subcellularLocation>
</comment>
<evidence type="ECO:0000313" key="7">
    <source>
        <dbReference type="Proteomes" id="UP000295719"/>
    </source>
</evidence>
<proteinExistence type="predicted"/>
<dbReference type="Proteomes" id="UP000295719">
    <property type="component" value="Unassembled WGS sequence"/>
</dbReference>
<name>A0A4R3YEG3_9GAMM</name>
<evidence type="ECO:0000259" key="5">
    <source>
        <dbReference type="Pfam" id="PF04829"/>
    </source>
</evidence>
<evidence type="ECO:0000256" key="1">
    <source>
        <dbReference type="ARBA" id="ARBA00004219"/>
    </source>
</evidence>
<organism evidence="6 7">
    <name type="scientific">Biostraticola tofi</name>
    <dbReference type="NCBI Taxonomy" id="466109"/>
    <lineage>
        <taxon>Bacteria</taxon>
        <taxon>Pseudomonadati</taxon>
        <taxon>Pseudomonadota</taxon>
        <taxon>Gammaproteobacteria</taxon>
        <taxon>Enterobacterales</taxon>
        <taxon>Bruguierivoracaceae</taxon>
        <taxon>Biostraticola</taxon>
    </lineage>
</organism>
<accession>A0A4R3YEG3</accession>
<evidence type="ECO:0000256" key="2">
    <source>
        <dbReference type="ARBA" id="ARBA00022656"/>
    </source>
</evidence>
<feature type="non-terminal residue" evidence="6">
    <location>
        <position position="1"/>
    </location>
</feature>
<dbReference type="RefSeq" id="WP_230468118.1">
    <property type="nucleotide sequence ID" value="NZ_SMCR01000032.1"/>
</dbReference>
<dbReference type="AlphaFoldDB" id="A0A4R3YEG3"/>
<dbReference type="EMBL" id="SMCR01000032">
    <property type="protein sequence ID" value="TCV90925.1"/>
    <property type="molecule type" value="Genomic_DNA"/>
</dbReference>
<sequence length="268" mass="26061">AGTQAKDLTESQKTMVSALGTLAAGLAGGLAGGDVASAVAGAQAGKNAVENNWLSKGMMDYGNSQTTLATNTNLVDENGNVINPSTAEQIQYGKDKLVTGKLTAGQQPATGLVKAWGAGMSTVVAPLLLPATATTGSILAGGAISGVANVSNQVAGGGPLSVTDALIAAGTGAVTEGKGFWFAEAASITGAYAGAKLQGKDVLPAVVGAGFGTAVGVAGGKTIEVGNKYFPLVSDKTAGMAGAVSGSIASEITSSKTESKLKEAGDNK</sequence>
<protein>
    <submittedName>
        <fullName evidence="6">VENN motif-containing pre-toxin protein</fullName>
    </submittedName>
</protein>
<dbReference type="InterPro" id="IPR006914">
    <property type="entry name" value="VENN_dom"/>
</dbReference>
<keyword evidence="2" id="KW-0800">Toxin</keyword>
<gene>
    <name evidence="6" type="ORF">EDC52_1324</name>
</gene>
<dbReference type="GO" id="GO:0090729">
    <property type="term" value="F:toxin activity"/>
    <property type="evidence" value="ECO:0007669"/>
    <property type="project" value="UniProtKB-KW"/>
</dbReference>
<dbReference type="Pfam" id="PF04829">
    <property type="entry name" value="PT-VENN"/>
    <property type="match status" value="1"/>
</dbReference>
<keyword evidence="4" id="KW-0843">Virulence</keyword>
<evidence type="ECO:0000256" key="3">
    <source>
        <dbReference type="ARBA" id="ARBA00022913"/>
    </source>
</evidence>
<keyword evidence="7" id="KW-1185">Reference proteome</keyword>
<reference evidence="6 7" key="1">
    <citation type="submission" date="2019-03" db="EMBL/GenBank/DDBJ databases">
        <title>Genomic Encyclopedia of Type Strains, Phase IV (KMG-IV): sequencing the most valuable type-strain genomes for metagenomic binning, comparative biology and taxonomic classification.</title>
        <authorList>
            <person name="Goeker M."/>
        </authorList>
    </citation>
    <scope>NUCLEOTIDE SEQUENCE [LARGE SCALE GENOMIC DNA]</scope>
    <source>
        <strain evidence="6 7">DSM 19580</strain>
    </source>
</reference>
<evidence type="ECO:0000256" key="4">
    <source>
        <dbReference type="ARBA" id="ARBA00023026"/>
    </source>
</evidence>
<keyword evidence="3" id="KW-1266">Target cell cytoplasm</keyword>
<feature type="domain" description="VENN motif-containing" evidence="5">
    <location>
        <begin position="6"/>
        <end position="56"/>
    </location>
</feature>
<evidence type="ECO:0000313" key="6">
    <source>
        <dbReference type="EMBL" id="TCV90925.1"/>
    </source>
</evidence>